<dbReference type="PANTHER" id="PTHR24220:SF689">
    <property type="entry name" value="LIPOPROTEIN-RELEASING SYSTEM ATP-BINDING PROTEIN LOLD"/>
    <property type="match status" value="1"/>
</dbReference>
<dbReference type="SUPFAM" id="SSF52540">
    <property type="entry name" value="P-loop containing nucleoside triphosphate hydrolases"/>
    <property type="match status" value="1"/>
</dbReference>
<gene>
    <name evidence="5" type="ORF">FD50_GL001856</name>
</gene>
<feature type="domain" description="ABC transporter" evidence="4">
    <location>
        <begin position="2"/>
        <end position="218"/>
    </location>
</feature>
<dbReference type="PROSITE" id="PS50893">
    <property type="entry name" value="ABC_TRANSPORTER_2"/>
    <property type="match status" value="1"/>
</dbReference>
<dbReference type="Pfam" id="PF00005">
    <property type="entry name" value="ABC_tran"/>
    <property type="match status" value="1"/>
</dbReference>
<reference evidence="5 6" key="1">
    <citation type="journal article" date="2015" name="Genome Announc.">
        <title>Expanding the biotechnology potential of lactobacilli through comparative genomics of 213 strains and associated genera.</title>
        <authorList>
            <person name="Sun Z."/>
            <person name="Harris H.M."/>
            <person name="McCann A."/>
            <person name="Guo C."/>
            <person name="Argimon S."/>
            <person name="Zhang W."/>
            <person name="Yang X."/>
            <person name="Jeffery I.B."/>
            <person name="Cooney J.C."/>
            <person name="Kagawa T.F."/>
            <person name="Liu W."/>
            <person name="Song Y."/>
            <person name="Salvetti E."/>
            <person name="Wrobel A."/>
            <person name="Rasinkangas P."/>
            <person name="Parkhill J."/>
            <person name="Rea M.C."/>
            <person name="O'Sullivan O."/>
            <person name="Ritari J."/>
            <person name="Douillard F.P."/>
            <person name="Paul Ross R."/>
            <person name="Yang R."/>
            <person name="Briner A.E."/>
            <person name="Felis G.E."/>
            <person name="de Vos W.M."/>
            <person name="Barrangou R."/>
            <person name="Klaenhammer T.R."/>
            <person name="Caufield P.W."/>
            <person name="Cui Y."/>
            <person name="Zhang H."/>
            <person name="O'Toole P.W."/>
        </authorList>
    </citation>
    <scope>NUCLEOTIDE SEQUENCE [LARGE SCALE GENOMIC DNA]</scope>
    <source>
        <strain evidence="5 6">DSM 16230</strain>
    </source>
</reference>
<dbReference type="GO" id="GO:0005524">
    <property type="term" value="F:ATP binding"/>
    <property type="evidence" value="ECO:0007669"/>
    <property type="project" value="UniProtKB-KW"/>
</dbReference>
<evidence type="ECO:0000256" key="2">
    <source>
        <dbReference type="ARBA" id="ARBA00022741"/>
    </source>
</evidence>
<dbReference type="Gene3D" id="3.40.50.300">
    <property type="entry name" value="P-loop containing nucleotide triphosphate hydrolases"/>
    <property type="match status" value="1"/>
</dbReference>
<dbReference type="OrthoDB" id="9791546at2"/>
<evidence type="ECO:0000259" key="4">
    <source>
        <dbReference type="PROSITE" id="PS50893"/>
    </source>
</evidence>
<comment type="caution">
    <text evidence="5">The sequence shown here is derived from an EMBL/GenBank/DDBJ whole genome shotgun (WGS) entry which is preliminary data.</text>
</comment>
<dbReference type="GO" id="GO:0005886">
    <property type="term" value="C:plasma membrane"/>
    <property type="evidence" value="ECO:0007669"/>
    <property type="project" value="TreeGrafter"/>
</dbReference>
<evidence type="ECO:0000256" key="3">
    <source>
        <dbReference type="ARBA" id="ARBA00022840"/>
    </source>
</evidence>
<keyword evidence="6" id="KW-1185">Reference proteome</keyword>
<keyword evidence="2" id="KW-0547">Nucleotide-binding</keyword>
<dbReference type="AlphaFoldDB" id="A0A0R1V0P5"/>
<dbReference type="InterPro" id="IPR027417">
    <property type="entry name" value="P-loop_NTPase"/>
</dbReference>
<dbReference type="Proteomes" id="UP000051166">
    <property type="component" value="Unassembled WGS sequence"/>
</dbReference>
<dbReference type="GO" id="GO:0016887">
    <property type="term" value="F:ATP hydrolysis activity"/>
    <property type="evidence" value="ECO:0007669"/>
    <property type="project" value="InterPro"/>
</dbReference>
<organism evidence="5 6">
    <name type="scientific">Liquorilactobacillus satsumensis DSM 16230 = JCM 12392</name>
    <dbReference type="NCBI Taxonomy" id="1423801"/>
    <lineage>
        <taxon>Bacteria</taxon>
        <taxon>Bacillati</taxon>
        <taxon>Bacillota</taxon>
        <taxon>Bacilli</taxon>
        <taxon>Lactobacillales</taxon>
        <taxon>Lactobacillaceae</taxon>
        <taxon>Liquorilactobacillus</taxon>
    </lineage>
</organism>
<protein>
    <submittedName>
        <fullName evidence="5">Peptide ABC transporter ATPase</fullName>
    </submittedName>
</protein>
<accession>A0A0R1V0P5</accession>
<comment type="similarity">
    <text evidence="1">Belongs to the ABC transporter superfamily.</text>
</comment>
<evidence type="ECO:0000256" key="1">
    <source>
        <dbReference type="ARBA" id="ARBA00005417"/>
    </source>
</evidence>
<proteinExistence type="inferred from homology"/>
<dbReference type="PATRIC" id="fig|1423801.4.peg.1898"/>
<dbReference type="GeneID" id="98309088"/>
<evidence type="ECO:0000313" key="6">
    <source>
        <dbReference type="Proteomes" id="UP000051166"/>
    </source>
</evidence>
<dbReference type="RefSeq" id="WP_056961711.1">
    <property type="nucleotide sequence ID" value="NZ_AZFQ01000054.1"/>
</dbReference>
<dbReference type="InterPro" id="IPR003439">
    <property type="entry name" value="ABC_transporter-like_ATP-bd"/>
</dbReference>
<dbReference type="GO" id="GO:0022857">
    <property type="term" value="F:transmembrane transporter activity"/>
    <property type="evidence" value="ECO:0007669"/>
    <property type="project" value="TreeGrafter"/>
</dbReference>
<dbReference type="InterPro" id="IPR015854">
    <property type="entry name" value="ABC_transpr_LolD-like"/>
</dbReference>
<evidence type="ECO:0000313" key="5">
    <source>
        <dbReference type="EMBL" id="KRL96915.1"/>
    </source>
</evidence>
<sequence length="218" mass="24326">MLRTKKLSYWYGNAANKLFDHVDLEFTAGHLYAVVGKSGVGKTTFLSLLAGLTRPSKGVIEFEGRGLAKIGMLNYRKRHVSMIFQTENLFSYMSALDNLLTAMEITEAHHAGDQGYALQQLEQSGIDRRSAQCRVTQLTLEQQQRVAVARTMCCDSQIIVADEPTNQVGQEGAGDILELLQAAAYEQQRCVIVGTKKVEVAKKCDAVVELHQRKFEWL</sequence>
<name>A0A0R1V0P5_9LACO</name>
<dbReference type="InterPro" id="IPR003593">
    <property type="entry name" value="AAA+_ATPase"/>
</dbReference>
<keyword evidence="3" id="KW-0067">ATP-binding</keyword>
<dbReference type="STRING" id="1423801.FD50_GL001856"/>
<dbReference type="SMART" id="SM00382">
    <property type="entry name" value="AAA"/>
    <property type="match status" value="1"/>
</dbReference>
<dbReference type="PANTHER" id="PTHR24220">
    <property type="entry name" value="IMPORT ATP-BINDING PROTEIN"/>
    <property type="match status" value="1"/>
</dbReference>
<dbReference type="EMBL" id="AZFQ01000054">
    <property type="protein sequence ID" value="KRL96915.1"/>
    <property type="molecule type" value="Genomic_DNA"/>
</dbReference>